<dbReference type="InterPro" id="IPR009060">
    <property type="entry name" value="UBA-like_sf"/>
</dbReference>
<dbReference type="GO" id="GO:0006511">
    <property type="term" value="P:ubiquitin-dependent protein catabolic process"/>
    <property type="evidence" value="ECO:0007669"/>
    <property type="project" value="TreeGrafter"/>
</dbReference>
<dbReference type="SUPFAM" id="SSF46934">
    <property type="entry name" value="UBA-like"/>
    <property type="match status" value="1"/>
</dbReference>
<dbReference type="EMBL" id="HBIN01000964">
    <property type="protein sequence ID" value="CAE0430176.1"/>
    <property type="molecule type" value="Transcribed_RNA"/>
</dbReference>
<dbReference type="InterPro" id="IPR015496">
    <property type="entry name" value="Ubiquilin"/>
</dbReference>
<feature type="compositionally biased region" description="Polar residues" evidence="1">
    <location>
        <begin position="116"/>
        <end position="132"/>
    </location>
</feature>
<dbReference type="Gene3D" id="1.10.260.100">
    <property type="match status" value="1"/>
</dbReference>
<dbReference type="FunFam" id="1.10.260.100:FF:000001">
    <property type="entry name" value="Ubiquilin 1"/>
    <property type="match status" value="1"/>
</dbReference>
<dbReference type="InterPro" id="IPR006636">
    <property type="entry name" value="STI1_HS-bd"/>
</dbReference>
<protein>
    <recommendedName>
        <fullName evidence="2">UBA domain-containing protein</fullName>
    </recommendedName>
</protein>
<reference evidence="3" key="1">
    <citation type="submission" date="2021-01" db="EMBL/GenBank/DDBJ databases">
        <authorList>
            <person name="Corre E."/>
            <person name="Pelletier E."/>
            <person name="Niang G."/>
            <person name="Scheremetjew M."/>
            <person name="Finn R."/>
            <person name="Kale V."/>
            <person name="Holt S."/>
            <person name="Cochrane G."/>
            <person name="Meng A."/>
            <person name="Brown T."/>
            <person name="Cohen L."/>
        </authorList>
    </citation>
    <scope>NUCLEOTIDE SEQUENCE</scope>
    <source>
        <strain evidence="3">GSBS06</strain>
    </source>
</reference>
<feature type="compositionally biased region" description="Low complexity" evidence="1">
    <location>
        <begin position="138"/>
        <end position="152"/>
    </location>
</feature>
<name>A0A7S3LG78_9STRA</name>
<feature type="domain" description="UBA" evidence="2">
    <location>
        <begin position="367"/>
        <end position="411"/>
    </location>
</feature>
<sequence>MDSPIMQSMLDNPEIIRSMLQSNPQMQALLESNPQLNHVLNDPQLLRQQMEAIRNPAVMQEMLRNQDRAMANIESLPGGYNALRRMYHDVQEPMMEAAEEAAQRRAGMISDDNNTEETNYVTPGSAPNSETVESPWGSSNTLNSNPSMPNNPMAGLFGQMNGSRAGGTANSNPFASLLGQNRNVTSNSNIFPGLFEAPNPNSNNNTPNPWASNNVSDSSSDTTNSNPWARNNNASAAQNNEGTNTNPVQFLQNSFINQQIRQQLSDPSFLQNLENSDPLLGGMLRSNPQLREMLTNPELINQMLSPENLQALNNLNGQQLPSFPGFGMGNATGNMIAGASSGANAGAEANASTNPLASLLGSLPTIPPEQRFSRQLTQLEAMGFTNRADNIQALTVTNGNVDSAIDRLLGGNQ</sequence>
<dbReference type="GO" id="GO:0005829">
    <property type="term" value="C:cytosol"/>
    <property type="evidence" value="ECO:0007669"/>
    <property type="project" value="TreeGrafter"/>
</dbReference>
<accession>A0A7S3LG78</accession>
<evidence type="ECO:0000256" key="1">
    <source>
        <dbReference type="SAM" id="MobiDB-lite"/>
    </source>
</evidence>
<dbReference type="AlphaFoldDB" id="A0A7S3LG78"/>
<gene>
    <name evidence="3" type="ORF">ASTO00021_LOCUS488</name>
</gene>
<dbReference type="PROSITE" id="PS50030">
    <property type="entry name" value="UBA"/>
    <property type="match status" value="1"/>
</dbReference>
<feature type="compositionally biased region" description="Low complexity" evidence="1">
    <location>
        <begin position="197"/>
        <end position="240"/>
    </location>
</feature>
<organism evidence="3">
    <name type="scientific">Aplanochytrium stocchinoi</name>
    <dbReference type="NCBI Taxonomy" id="215587"/>
    <lineage>
        <taxon>Eukaryota</taxon>
        <taxon>Sar</taxon>
        <taxon>Stramenopiles</taxon>
        <taxon>Bigyra</taxon>
        <taxon>Labyrinthulomycetes</taxon>
        <taxon>Thraustochytrida</taxon>
        <taxon>Thraustochytriidae</taxon>
        <taxon>Aplanochytrium</taxon>
    </lineage>
</organism>
<proteinExistence type="predicted"/>
<feature type="compositionally biased region" description="Polar residues" evidence="1">
    <location>
        <begin position="168"/>
        <end position="190"/>
    </location>
</feature>
<dbReference type="PANTHER" id="PTHR10677">
    <property type="entry name" value="UBIQUILIN"/>
    <property type="match status" value="1"/>
</dbReference>
<dbReference type="Gene3D" id="1.10.8.10">
    <property type="entry name" value="DNA helicase RuvA subunit, C-terminal domain"/>
    <property type="match status" value="1"/>
</dbReference>
<dbReference type="SMART" id="SM00165">
    <property type="entry name" value="UBA"/>
    <property type="match status" value="1"/>
</dbReference>
<dbReference type="CDD" id="cd14399">
    <property type="entry name" value="UBA_PLICs"/>
    <property type="match status" value="1"/>
</dbReference>
<dbReference type="PANTHER" id="PTHR10677:SF3">
    <property type="entry name" value="FI07626P-RELATED"/>
    <property type="match status" value="1"/>
</dbReference>
<dbReference type="SMART" id="SM00727">
    <property type="entry name" value="STI1"/>
    <property type="match status" value="2"/>
</dbReference>
<evidence type="ECO:0000313" key="3">
    <source>
        <dbReference type="EMBL" id="CAE0430176.1"/>
    </source>
</evidence>
<dbReference type="GO" id="GO:0031593">
    <property type="term" value="F:polyubiquitin modification-dependent protein binding"/>
    <property type="evidence" value="ECO:0007669"/>
    <property type="project" value="TreeGrafter"/>
</dbReference>
<evidence type="ECO:0000259" key="2">
    <source>
        <dbReference type="PROSITE" id="PS50030"/>
    </source>
</evidence>
<dbReference type="Pfam" id="PF23195">
    <property type="entry name" value="UBQLN1"/>
    <property type="match status" value="2"/>
</dbReference>
<feature type="region of interest" description="Disordered" evidence="1">
    <location>
        <begin position="110"/>
        <end position="247"/>
    </location>
</feature>
<dbReference type="Pfam" id="PF00627">
    <property type="entry name" value="UBA"/>
    <property type="match status" value="1"/>
</dbReference>
<dbReference type="InterPro" id="IPR015940">
    <property type="entry name" value="UBA"/>
</dbReference>